<name>A0A4P6M108_9FIRM</name>
<evidence type="ECO:0000259" key="1">
    <source>
        <dbReference type="Pfam" id="PF01738"/>
    </source>
</evidence>
<evidence type="ECO:0000259" key="2">
    <source>
        <dbReference type="Pfam" id="PF12146"/>
    </source>
</evidence>
<dbReference type="AlphaFoldDB" id="A0A4P6M108"/>
<dbReference type="InterPro" id="IPR053145">
    <property type="entry name" value="AB_hydrolase_Est10"/>
</dbReference>
<accession>A0A4P6M108</accession>
<dbReference type="GO" id="GO:0052689">
    <property type="term" value="F:carboxylic ester hydrolase activity"/>
    <property type="evidence" value="ECO:0007669"/>
    <property type="project" value="TreeGrafter"/>
</dbReference>
<feature type="domain" description="Dienelactone hydrolase" evidence="1">
    <location>
        <begin position="142"/>
        <end position="243"/>
    </location>
</feature>
<dbReference type="Gene3D" id="3.40.50.1820">
    <property type="entry name" value="alpha/beta hydrolase"/>
    <property type="match status" value="1"/>
</dbReference>
<dbReference type="Pfam" id="PF12146">
    <property type="entry name" value="Hydrolase_4"/>
    <property type="match status" value="1"/>
</dbReference>
<feature type="domain" description="Serine aminopeptidase S33" evidence="2">
    <location>
        <begin position="24"/>
        <end position="140"/>
    </location>
</feature>
<keyword evidence="3" id="KW-0378">Hydrolase</keyword>
<gene>
    <name evidence="3" type="primary">rutD_2</name>
    <name evidence="3" type="ORF">PMF13cell1_03328</name>
</gene>
<organism evidence="3 4">
    <name type="scientific">Blautia producta</name>
    <dbReference type="NCBI Taxonomy" id="33035"/>
    <lineage>
        <taxon>Bacteria</taxon>
        <taxon>Bacillati</taxon>
        <taxon>Bacillota</taxon>
        <taxon>Clostridia</taxon>
        <taxon>Lachnospirales</taxon>
        <taxon>Lachnospiraceae</taxon>
        <taxon>Blautia</taxon>
    </lineage>
</organism>
<protein>
    <submittedName>
        <fullName evidence="3">Aminoacrylate hydrolase RutD</fullName>
        <ecNumber evidence="3">3.5.1.-</ecNumber>
    </submittedName>
</protein>
<dbReference type="EMBL" id="CP035945">
    <property type="protein sequence ID" value="QBE97765.1"/>
    <property type="molecule type" value="Genomic_DNA"/>
</dbReference>
<dbReference type="InterPro" id="IPR002925">
    <property type="entry name" value="Dienelactn_hydro"/>
</dbReference>
<dbReference type="SUPFAM" id="SSF53474">
    <property type="entry name" value="alpha/beta-Hydrolases"/>
    <property type="match status" value="1"/>
</dbReference>
<evidence type="ECO:0000313" key="4">
    <source>
        <dbReference type="Proteomes" id="UP000289794"/>
    </source>
</evidence>
<dbReference type="EC" id="3.5.1.-" evidence="3"/>
<dbReference type="Proteomes" id="UP000289794">
    <property type="component" value="Chromosome"/>
</dbReference>
<dbReference type="KEGG" id="bpro:PMF13cell1_03328"/>
<sequence length="252" mass="27975">MDVEIKREGILLRGRIDRPETEKCPVVILFHGFTGDLGYEKEDLYSVLAKKLKESGIATVRFDFDGHGKSGGRFEEMDILREIEDAIAILNYVRSLGFVSEIYILGHSQGGVVGGMLAGFYADIIKKLVLLAPAATLQEDAWMGTCMGVKYDTEHIPDTVSLDEGTLKVGGHYFRTAKFLPIYEAARAFKGPALAIHGRKDTIVSPSASERYGKEMPDCRVKYFEDLDHGFEGDDREAAVQEAVDFLSLELE</sequence>
<proteinExistence type="predicted"/>
<evidence type="ECO:0000313" key="3">
    <source>
        <dbReference type="EMBL" id="QBE97765.1"/>
    </source>
</evidence>
<reference evidence="3 4" key="1">
    <citation type="submission" date="2019-01" db="EMBL/GenBank/DDBJ databases">
        <title>PMF-metabolizing Aryl O-demethylase.</title>
        <authorList>
            <person name="Kim M."/>
        </authorList>
    </citation>
    <scope>NUCLEOTIDE SEQUENCE [LARGE SCALE GENOMIC DNA]</scope>
    <source>
        <strain evidence="3 4">PMF1</strain>
    </source>
</reference>
<dbReference type="InterPro" id="IPR022742">
    <property type="entry name" value="Hydrolase_4"/>
</dbReference>
<dbReference type="InterPro" id="IPR029058">
    <property type="entry name" value="AB_hydrolase_fold"/>
</dbReference>
<dbReference type="PANTHER" id="PTHR43265:SF1">
    <property type="entry name" value="ESTERASE ESTD"/>
    <property type="match status" value="1"/>
</dbReference>
<dbReference type="PANTHER" id="PTHR43265">
    <property type="entry name" value="ESTERASE ESTD"/>
    <property type="match status" value="1"/>
</dbReference>
<dbReference type="RefSeq" id="WP_130181424.1">
    <property type="nucleotide sequence ID" value="NZ_CP035945.1"/>
</dbReference>
<dbReference type="Pfam" id="PF01738">
    <property type="entry name" value="DLH"/>
    <property type="match status" value="1"/>
</dbReference>